<reference evidence="1 2" key="1">
    <citation type="submission" date="2021-02" db="EMBL/GenBank/DDBJ databases">
        <authorList>
            <person name="Jung H.S."/>
            <person name="Chun B.H."/>
            <person name="Jeon C.O."/>
        </authorList>
    </citation>
    <scope>NUCLEOTIDE SEQUENCE [LARGE SCALE GENOMIC DNA]</scope>
    <source>
        <strain evidence="1 2">LMG 25203</strain>
    </source>
</reference>
<gene>
    <name evidence="1" type="ORF">H9X54_003100</name>
</gene>
<sequence length="280" mass="33208">MKLFSEHLLSELDKQLQNIHSKTDNPVQYAELAIKTLIPIFENLKTKFLKHTFTNKSEEISFFRDTKPQFAAKLIYYNKIYNIETNKPFGSKKAIRKYYNLELFKLQAFYNENKEFYKYYKTDNKSLDHKYFLRGKHDLRHTLDSFYFQADNRFSTSHDYKVAKIIANEKLKSYIENEISKLEQKEESIVVNANTKTQKWTGSKVGLIELIYALHTEGVFNNGTSELKEVATFFETTFNIDLGQFNRAFLEIRARKSERTKFINTLKEKLILRMDDADEN</sequence>
<keyword evidence="2" id="KW-1185">Reference proteome</keyword>
<name>A0ABS2CTP4_9FLAO</name>
<proteinExistence type="predicted"/>
<dbReference type="RefSeq" id="WP_187658522.1">
    <property type="nucleotide sequence ID" value="NZ_JACSOD020000413.1"/>
</dbReference>
<protein>
    <submittedName>
        <fullName evidence="1">RteC domain-containing protein</fullName>
    </submittedName>
</protein>
<accession>A0ABS2CTP4</accession>
<evidence type="ECO:0000313" key="2">
    <source>
        <dbReference type="Proteomes" id="UP000759529"/>
    </source>
</evidence>
<organism evidence="1 2">
    <name type="scientific">Flavobacterium macrobrachii</name>
    <dbReference type="NCBI Taxonomy" id="591204"/>
    <lineage>
        <taxon>Bacteria</taxon>
        <taxon>Pseudomonadati</taxon>
        <taxon>Bacteroidota</taxon>
        <taxon>Flavobacteriia</taxon>
        <taxon>Flavobacteriales</taxon>
        <taxon>Flavobacteriaceae</taxon>
        <taxon>Flavobacterium</taxon>
    </lineage>
</organism>
<evidence type="ECO:0000313" key="1">
    <source>
        <dbReference type="EMBL" id="MBM6498286.1"/>
    </source>
</evidence>
<dbReference type="Proteomes" id="UP000759529">
    <property type="component" value="Unassembled WGS sequence"/>
</dbReference>
<comment type="caution">
    <text evidence="1">The sequence shown here is derived from an EMBL/GenBank/DDBJ whole genome shotgun (WGS) entry which is preliminary data.</text>
</comment>
<dbReference type="Pfam" id="PF09357">
    <property type="entry name" value="RteC"/>
    <property type="match status" value="1"/>
</dbReference>
<dbReference type="EMBL" id="JACSOD020000413">
    <property type="protein sequence ID" value="MBM6498286.1"/>
    <property type="molecule type" value="Genomic_DNA"/>
</dbReference>
<dbReference type="InterPro" id="IPR018534">
    <property type="entry name" value="Tet_reg_excision_RteC"/>
</dbReference>